<gene>
    <name evidence="2" type="ORF">DV515_00016541</name>
</gene>
<feature type="compositionally biased region" description="Basic and acidic residues" evidence="1">
    <location>
        <begin position="26"/>
        <end position="37"/>
    </location>
</feature>
<comment type="caution">
    <text evidence="2">The sequence shown here is derived from an EMBL/GenBank/DDBJ whole genome shotgun (WGS) entry which is preliminary data.</text>
</comment>
<name>A0A3L8RS28_CHLGU</name>
<feature type="non-terminal residue" evidence="2">
    <location>
        <position position="197"/>
    </location>
</feature>
<sequence>QVFCSWRRCLWDRSSTCGCGSYRQDQVTHHPGDRDPEVGCPSREGLQQGALGLQQDPQLTVLFHSGLQARESPSPPAGASALPATIPWAAPADCLPFLLMVHRHIPVPRVGVTRDTQPRTRRGFHLYTCVGEQSPAELVLQVLWVSFSHRRFLSWWKINVLSPEFVTARLGEEGWREAAARGWDGMGWDGMGWDGMG</sequence>
<dbReference type="AlphaFoldDB" id="A0A3L8RS28"/>
<protein>
    <submittedName>
        <fullName evidence="2">Uncharacterized protein</fullName>
    </submittedName>
</protein>
<reference evidence="2 3" key="1">
    <citation type="journal article" date="2018" name="Proc. R. Soc. B">
        <title>A non-coding region near Follistatin controls head colour polymorphism in the Gouldian finch.</title>
        <authorList>
            <person name="Toomey M.B."/>
            <person name="Marques C.I."/>
            <person name="Andrade P."/>
            <person name="Araujo P.M."/>
            <person name="Sabatino S."/>
            <person name="Gazda M.A."/>
            <person name="Afonso S."/>
            <person name="Lopes R.J."/>
            <person name="Corbo J.C."/>
            <person name="Carneiro M."/>
        </authorList>
    </citation>
    <scope>NUCLEOTIDE SEQUENCE [LARGE SCALE GENOMIC DNA]</scope>
    <source>
        <strain evidence="2">Red01</strain>
        <tissue evidence="2">Muscle</tissue>
    </source>
</reference>
<proteinExistence type="predicted"/>
<accession>A0A3L8RS28</accession>
<evidence type="ECO:0000313" key="2">
    <source>
        <dbReference type="EMBL" id="RLV82887.1"/>
    </source>
</evidence>
<feature type="non-terminal residue" evidence="2">
    <location>
        <position position="1"/>
    </location>
</feature>
<feature type="region of interest" description="Disordered" evidence="1">
    <location>
        <begin position="24"/>
        <end position="44"/>
    </location>
</feature>
<dbReference type="EMBL" id="QUSF01000341">
    <property type="protein sequence ID" value="RLV82887.1"/>
    <property type="molecule type" value="Genomic_DNA"/>
</dbReference>
<keyword evidence="3" id="KW-1185">Reference proteome</keyword>
<evidence type="ECO:0000313" key="3">
    <source>
        <dbReference type="Proteomes" id="UP000276834"/>
    </source>
</evidence>
<organism evidence="2 3">
    <name type="scientific">Chloebia gouldiae</name>
    <name type="common">Gouldian finch</name>
    <name type="synonym">Erythrura gouldiae</name>
    <dbReference type="NCBI Taxonomy" id="44316"/>
    <lineage>
        <taxon>Eukaryota</taxon>
        <taxon>Metazoa</taxon>
        <taxon>Chordata</taxon>
        <taxon>Craniata</taxon>
        <taxon>Vertebrata</taxon>
        <taxon>Euteleostomi</taxon>
        <taxon>Archelosauria</taxon>
        <taxon>Archosauria</taxon>
        <taxon>Dinosauria</taxon>
        <taxon>Saurischia</taxon>
        <taxon>Theropoda</taxon>
        <taxon>Coelurosauria</taxon>
        <taxon>Aves</taxon>
        <taxon>Neognathae</taxon>
        <taxon>Neoaves</taxon>
        <taxon>Telluraves</taxon>
        <taxon>Australaves</taxon>
        <taxon>Passeriformes</taxon>
        <taxon>Passeroidea</taxon>
        <taxon>Passeridae</taxon>
        <taxon>Chloebia</taxon>
    </lineage>
</organism>
<evidence type="ECO:0000256" key="1">
    <source>
        <dbReference type="SAM" id="MobiDB-lite"/>
    </source>
</evidence>
<dbReference type="Proteomes" id="UP000276834">
    <property type="component" value="Unassembled WGS sequence"/>
</dbReference>